<organism evidence="2 3">
    <name type="scientific">Dreissena polymorpha</name>
    <name type="common">Zebra mussel</name>
    <name type="synonym">Mytilus polymorpha</name>
    <dbReference type="NCBI Taxonomy" id="45954"/>
    <lineage>
        <taxon>Eukaryota</taxon>
        <taxon>Metazoa</taxon>
        <taxon>Spiralia</taxon>
        <taxon>Lophotrochozoa</taxon>
        <taxon>Mollusca</taxon>
        <taxon>Bivalvia</taxon>
        <taxon>Autobranchia</taxon>
        <taxon>Heteroconchia</taxon>
        <taxon>Euheterodonta</taxon>
        <taxon>Imparidentia</taxon>
        <taxon>Neoheterodontei</taxon>
        <taxon>Myida</taxon>
        <taxon>Dreissenoidea</taxon>
        <taxon>Dreissenidae</taxon>
        <taxon>Dreissena</taxon>
    </lineage>
</organism>
<gene>
    <name evidence="2" type="ORF">DPMN_077433</name>
</gene>
<evidence type="ECO:0000256" key="1">
    <source>
        <dbReference type="SAM" id="MobiDB-lite"/>
    </source>
</evidence>
<dbReference type="Proteomes" id="UP000828390">
    <property type="component" value="Unassembled WGS sequence"/>
</dbReference>
<evidence type="ECO:0000313" key="3">
    <source>
        <dbReference type="Proteomes" id="UP000828390"/>
    </source>
</evidence>
<feature type="region of interest" description="Disordered" evidence="1">
    <location>
        <begin position="46"/>
        <end position="92"/>
    </location>
</feature>
<proteinExistence type="predicted"/>
<feature type="compositionally biased region" description="Basic and acidic residues" evidence="1">
    <location>
        <begin position="46"/>
        <end position="62"/>
    </location>
</feature>
<name>A0A9D3YPZ4_DREPO</name>
<reference evidence="2" key="1">
    <citation type="journal article" date="2019" name="bioRxiv">
        <title>The Genome of the Zebra Mussel, Dreissena polymorpha: A Resource for Invasive Species Research.</title>
        <authorList>
            <person name="McCartney M.A."/>
            <person name="Auch B."/>
            <person name="Kono T."/>
            <person name="Mallez S."/>
            <person name="Zhang Y."/>
            <person name="Obille A."/>
            <person name="Becker A."/>
            <person name="Abrahante J.E."/>
            <person name="Garbe J."/>
            <person name="Badalamenti J.P."/>
            <person name="Herman A."/>
            <person name="Mangelson H."/>
            <person name="Liachko I."/>
            <person name="Sullivan S."/>
            <person name="Sone E.D."/>
            <person name="Koren S."/>
            <person name="Silverstein K.A.T."/>
            <person name="Beckman K.B."/>
            <person name="Gohl D.M."/>
        </authorList>
    </citation>
    <scope>NUCLEOTIDE SEQUENCE</scope>
    <source>
        <strain evidence="2">Duluth1</strain>
        <tissue evidence="2">Whole animal</tissue>
    </source>
</reference>
<evidence type="ECO:0000313" key="2">
    <source>
        <dbReference type="EMBL" id="KAH3702416.1"/>
    </source>
</evidence>
<reference evidence="2" key="2">
    <citation type="submission" date="2020-11" db="EMBL/GenBank/DDBJ databases">
        <authorList>
            <person name="McCartney M.A."/>
            <person name="Auch B."/>
            <person name="Kono T."/>
            <person name="Mallez S."/>
            <person name="Becker A."/>
            <person name="Gohl D.M."/>
            <person name="Silverstein K.A.T."/>
            <person name="Koren S."/>
            <person name="Bechman K.B."/>
            <person name="Herman A."/>
            <person name="Abrahante J.E."/>
            <person name="Garbe J."/>
        </authorList>
    </citation>
    <scope>NUCLEOTIDE SEQUENCE</scope>
    <source>
        <strain evidence="2">Duluth1</strain>
        <tissue evidence="2">Whole animal</tissue>
    </source>
</reference>
<dbReference type="AlphaFoldDB" id="A0A9D3YPZ4"/>
<dbReference type="EMBL" id="JAIWYP010000015">
    <property type="protein sequence ID" value="KAH3702416.1"/>
    <property type="molecule type" value="Genomic_DNA"/>
</dbReference>
<keyword evidence="3" id="KW-1185">Reference proteome</keyword>
<sequence length="127" mass="14418">MGNPGSTYFLAQACALERLLQLRVTAMKSTREAVVTGYKSKLVWRRERTPRTDSNGGKEHHVSLVSYRPPQAGQSPVNKVLTRQHPPASMGAWSSVCIHDKRMETTHQEKHRKLRRSLQHFVLQAGM</sequence>
<protein>
    <submittedName>
        <fullName evidence="2">Uncharacterized protein</fullName>
    </submittedName>
</protein>
<accession>A0A9D3YPZ4</accession>
<comment type="caution">
    <text evidence="2">The sequence shown here is derived from an EMBL/GenBank/DDBJ whole genome shotgun (WGS) entry which is preliminary data.</text>
</comment>